<dbReference type="InterPro" id="IPR011991">
    <property type="entry name" value="ArsR-like_HTH"/>
</dbReference>
<dbReference type="InterPro" id="IPR001845">
    <property type="entry name" value="HTH_ArsR_DNA-bd_dom"/>
</dbReference>
<keyword evidence="3" id="KW-1185">Reference proteome</keyword>
<feature type="domain" description="HTH arsR-type" evidence="1">
    <location>
        <begin position="1"/>
        <end position="91"/>
    </location>
</feature>
<accession>A0A7K1XS03</accession>
<gene>
    <name evidence="2" type="ORF">GS398_00450</name>
</gene>
<proteinExistence type="predicted"/>
<dbReference type="SUPFAM" id="SSF46785">
    <property type="entry name" value="Winged helix' DNA-binding domain"/>
    <property type="match status" value="1"/>
</dbReference>
<dbReference type="EMBL" id="WVHS01000001">
    <property type="protein sequence ID" value="MXV13758.1"/>
    <property type="molecule type" value="Genomic_DNA"/>
</dbReference>
<dbReference type="CDD" id="cd00090">
    <property type="entry name" value="HTH_ARSR"/>
    <property type="match status" value="1"/>
</dbReference>
<dbReference type="PANTHER" id="PTHR38600:SF2">
    <property type="entry name" value="SLL0088 PROTEIN"/>
    <property type="match status" value="1"/>
</dbReference>
<organism evidence="2 3">
    <name type="scientific">Hufsiella ginkgonis</name>
    <dbReference type="NCBI Taxonomy" id="2695274"/>
    <lineage>
        <taxon>Bacteria</taxon>
        <taxon>Pseudomonadati</taxon>
        <taxon>Bacteroidota</taxon>
        <taxon>Sphingobacteriia</taxon>
        <taxon>Sphingobacteriales</taxon>
        <taxon>Sphingobacteriaceae</taxon>
        <taxon>Hufsiella</taxon>
    </lineage>
</organism>
<reference evidence="2 3" key="1">
    <citation type="submission" date="2019-11" db="EMBL/GenBank/DDBJ databases">
        <title>Pedobacter sp. HMF7056 Genome sequencing and assembly.</title>
        <authorList>
            <person name="Kang H."/>
            <person name="Kim H."/>
            <person name="Joh K."/>
        </authorList>
    </citation>
    <scope>NUCLEOTIDE SEQUENCE [LARGE SCALE GENOMIC DNA]</scope>
    <source>
        <strain evidence="2 3">HMF7056</strain>
    </source>
</reference>
<dbReference type="InterPro" id="IPR036388">
    <property type="entry name" value="WH-like_DNA-bd_sf"/>
</dbReference>
<dbReference type="Proteomes" id="UP000451233">
    <property type="component" value="Unassembled WGS sequence"/>
</dbReference>
<dbReference type="SMART" id="SM00418">
    <property type="entry name" value="HTH_ARSR"/>
    <property type="match status" value="1"/>
</dbReference>
<evidence type="ECO:0000313" key="2">
    <source>
        <dbReference type="EMBL" id="MXV13758.1"/>
    </source>
</evidence>
<dbReference type="GO" id="GO:0003700">
    <property type="term" value="F:DNA-binding transcription factor activity"/>
    <property type="evidence" value="ECO:0007669"/>
    <property type="project" value="InterPro"/>
</dbReference>
<dbReference type="InterPro" id="IPR036390">
    <property type="entry name" value="WH_DNA-bd_sf"/>
</dbReference>
<evidence type="ECO:0000313" key="3">
    <source>
        <dbReference type="Proteomes" id="UP000451233"/>
    </source>
</evidence>
<dbReference type="Pfam" id="PF01022">
    <property type="entry name" value="HTH_5"/>
    <property type="match status" value="1"/>
</dbReference>
<dbReference type="AlphaFoldDB" id="A0A7K1XS03"/>
<dbReference type="PANTHER" id="PTHR38600">
    <property type="entry name" value="TRANSCRIPTIONAL REGULATORY PROTEIN"/>
    <property type="match status" value="1"/>
</dbReference>
<evidence type="ECO:0000259" key="1">
    <source>
        <dbReference type="PROSITE" id="PS50987"/>
    </source>
</evidence>
<protein>
    <submittedName>
        <fullName evidence="2">Metalloregulator ArsR/SmtB family transcription factor</fullName>
    </submittedName>
</protein>
<dbReference type="RefSeq" id="WP_160904788.1">
    <property type="nucleotide sequence ID" value="NZ_WVHS01000001.1"/>
</dbReference>
<comment type="caution">
    <text evidence="2">The sequence shown here is derived from an EMBL/GenBank/DDBJ whole genome shotgun (WGS) entry which is preliminary data.</text>
</comment>
<dbReference type="Gene3D" id="1.10.10.10">
    <property type="entry name" value="Winged helix-like DNA-binding domain superfamily/Winged helix DNA-binding domain"/>
    <property type="match status" value="1"/>
</dbReference>
<dbReference type="PRINTS" id="PR00778">
    <property type="entry name" value="HTHARSR"/>
</dbReference>
<dbReference type="PROSITE" id="PS50987">
    <property type="entry name" value="HTH_ARSR_2"/>
    <property type="match status" value="1"/>
</dbReference>
<dbReference type="NCBIfam" id="NF033788">
    <property type="entry name" value="HTH_metalloreg"/>
    <property type="match status" value="1"/>
</dbReference>
<sequence>MLIPNPDPFQAIADRSRREILMLISKERLPINQVAENFEISRPAISKHIKVLCEARLVTITTYGRERYCELNEQGFNEIREWLSYYDQFWQEKLQGLEDLLKQRSKNKNNESN</sequence>
<name>A0A7K1XS03_9SPHI</name>